<dbReference type="Pfam" id="PF02225">
    <property type="entry name" value="PA"/>
    <property type="match status" value="1"/>
</dbReference>
<evidence type="ECO:0000256" key="7">
    <source>
        <dbReference type="PIRSR" id="PIRSR615500-1"/>
    </source>
</evidence>
<dbReference type="Gene3D" id="3.50.30.30">
    <property type="match status" value="1"/>
</dbReference>
<feature type="domain" description="Peptidase S8/S53" evidence="10">
    <location>
        <begin position="171"/>
        <end position="638"/>
    </location>
</feature>
<feature type="signal peptide" evidence="9">
    <location>
        <begin position="1"/>
        <end position="30"/>
    </location>
</feature>
<keyword evidence="6 8" id="KW-0720">Serine protease</keyword>
<feature type="active site" description="Charge relay system" evidence="7 8">
    <location>
        <position position="180"/>
    </location>
</feature>
<dbReference type="PANTHER" id="PTHR43806">
    <property type="entry name" value="PEPTIDASE S8"/>
    <property type="match status" value="1"/>
</dbReference>
<feature type="active site" description="Charge relay system" evidence="7 8">
    <location>
        <position position="602"/>
    </location>
</feature>
<feature type="domain" description="PA" evidence="11">
    <location>
        <begin position="435"/>
        <end position="524"/>
    </location>
</feature>
<dbReference type="InterPro" id="IPR034213">
    <property type="entry name" value="S8_Vpr-like"/>
</dbReference>
<comment type="caution">
    <text evidence="12">The sequence shown here is derived from an EMBL/GenBank/DDBJ whole genome shotgun (WGS) entry which is preliminary data.</text>
</comment>
<dbReference type="PRINTS" id="PR00723">
    <property type="entry name" value="SUBTILISIN"/>
</dbReference>
<dbReference type="InterPro" id="IPR003137">
    <property type="entry name" value="PA_domain"/>
</dbReference>
<dbReference type="InterPro" id="IPR022398">
    <property type="entry name" value="Peptidase_S8_His-AS"/>
</dbReference>
<dbReference type="InterPro" id="IPR000209">
    <property type="entry name" value="Peptidase_S8/S53_dom"/>
</dbReference>
<dbReference type="InterPro" id="IPR050131">
    <property type="entry name" value="Peptidase_S8_subtilisin-like"/>
</dbReference>
<evidence type="ECO:0000256" key="2">
    <source>
        <dbReference type="ARBA" id="ARBA00022512"/>
    </source>
</evidence>
<dbReference type="SUPFAM" id="SSF52743">
    <property type="entry name" value="Subtilisin-like"/>
    <property type="match status" value="1"/>
</dbReference>
<proteinExistence type="inferred from homology"/>
<keyword evidence="13" id="KW-1185">Reference proteome</keyword>
<sequence>MRIRSFPPLIRLLAGPGLVLVLLAAPAVSAAQVPSQAPPGAAARSVLLELDTEPAAPAWRRAAEGARRELRDPAGVRRAAAAAGAAQRARAGAALAALARALGPGTQELYRTQALVTGLAVRAPAARLAALRRLPGVRAVHPISLKQQSNGHSVPLIGAPAVWSGSPGTLGEGVTIGVIDSGLDYTHADFGGPGTEAAYRAARGAGSSALFPTAKVPGGADLVGDDYDPDPGAPDYQPVPHPGRNPLDCARNGHGTHVAGTAAGLGVTAAGAVYPGPYRPGLDPAAFRVAPGVAPGAKLYPIRGFGCHGSTDQLARALDLAADPQQNGDLADRLDVVNLSLGSGFGDPADADALAVDRLAEAGTVVVASAGNDGDLFGVGGSPGVAARAIAVAASVGGHGDADGVRVLAPPALAGVLPAHWSAGYPSWTSAEVAGTVARPADQADGCAPYSAADAARLRGRVALLDWAVRDPDRACGSTPRADHAAEAGAVGVLLAPDADHLGELSGNQRIPAAILDRAGGAALRAALDQGEVRVELAAPGNALRGSVPQDQPERVDTVAAFSSRGIGVPGVVKPDLAAPGETVWSARAGSGTGGIREDGTSMAAPHLAGAAALVRAAHPQWSVAEVKAALMNTATEVHGGDDRSGPLLGPERVGAGRVRVERAVATPAVAYAVEPAGAVGVSFGPVPVVGAVERGREVEVRNLADQPLDYRVGYQEATRLPGAHFELTPDRVSLGPGQSARVRVVLRAGELLGPAPDPSLAPVQAGQPRSWRGELSGQMLLTPERAGPPQLRVPLFAAPHPASELTARPRSGGAELTLAGTPALTRTGPASLVSAFALGGEGARRPDCPGADPCAAYPAERAADLRAVGAAGGDGLLWFAAVGWAPAAAPVGATAVRVSLDTDGDGEVDTLVLADRLRGSDVLVARVLDARTGAELDVRPLGGPVGALLDSDTVLLPVRLAALPGLARGHGRVRYAVWTGPTGTVPDSAKALSAIGFTDGRPVLEYDTEHPALAVAGADGSPAVLLPALPGTSLRVRHPGEQPARLLVVHQLNPDGERAQLLTVGSGAATSSSP</sequence>
<dbReference type="GO" id="GO:0004252">
    <property type="term" value="F:serine-type endopeptidase activity"/>
    <property type="evidence" value="ECO:0007669"/>
    <property type="project" value="UniProtKB-UniRule"/>
</dbReference>
<dbReference type="Pfam" id="PF00082">
    <property type="entry name" value="Peptidase_S8"/>
    <property type="match status" value="1"/>
</dbReference>
<evidence type="ECO:0000256" key="8">
    <source>
        <dbReference type="PROSITE-ProRule" id="PRU01240"/>
    </source>
</evidence>
<comment type="similarity">
    <text evidence="1 8">Belongs to the peptidase S8 family.</text>
</comment>
<reference evidence="12 13" key="1">
    <citation type="submission" date="2018-03" db="EMBL/GenBank/DDBJ databases">
        <title>Bioinformatic expansion and discovery of thiopeptide antibiotics.</title>
        <authorList>
            <person name="Schwalen C.J."/>
            <person name="Hudson G.A."/>
            <person name="Mitchell D.A."/>
        </authorList>
    </citation>
    <scope>NUCLEOTIDE SEQUENCE [LARGE SCALE GENOMIC DNA]</scope>
    <source>
        <strain evidence="12 13">ATCC 21389</strain>
    </source>
</reference>
<dbReference type="PROSITE" id="PS51892">
    <property type="entry name" value="SUBTILASE"/>
    <property type="match status" value="1"/>
</dbReference>
<gene>
    <name evidence="12" type="ORF">C7C46_16140</name>
</gene>
<dbReference type="PROSITE" id="PS00136">
    <property type="entry name" value="SUBTILASE_ASP"/>
    <property type="match status" value="1"/>
</dbReference>
<dbReference type="InterPro" id="IPR015500">
    <property type="entry name" value="Peptidase_S8_subtilisin-rel"/>
</dbReference>
<feature type="active site" description="Charge relay system" evidence="7 8">
    <location>
        <position position="254"/>
    </location>
</feature>
<evidence type="ECO:0000256" key="9">
    <source>
        <dbReference type="SAM" id="SignalP"/>
    </source>
</evidence>
<evidence type="ECO:0000259" key="11">
    <source>
        <dbReference type="Pfam" id="PF02225"/>
    </source>
</evidence>
<evidence type="ECO:0000256" key="4">
    <source>
        <dbReference type="ARBA" id="ARBA00022729"/>
    </source>
</evidence>
<evidence type="ECO:0000259" key="10">
    <source>
        <dbReference type="Pfam" id="PF00082"/>
    </source>
</evidence>
<keyword evidence="2" id="KW-0134">Cell wall</keyword>
<organism evidence="12 13">
    <name type="scientific">Streptomyces tateyamensis</name>
    <dbReference type="NCBI Taxonomy" id="565073"/>
    <lineage>
        <taxon>Bacteria</taxon>
        <taxon>Bacillati</taxon>
        <taxon>Actinomycetota</taxon>
        <taxon>Actinomycetes</taxon>
        <taxon>Kitasatosporales</taxon>
        <taxon>Streptomycetaceae</taxon>
        <taxon>Streptomyces</taxon>
    </lineage>
</organism>
<evidence type="ECO:0008006" key="14">
    <source>
        <dbReference type="Google" id="ProtNLM"/>
    </source>
</evidence>
<keyword evidence="2" id="KW-0964">Secreted</keyword>
<evidence type="ECO:0000256" key="3">
    <source>
        <dbReference type="ARBA" id="ARBA00022670"/>
    </source>
</evidence>
<dbReference type="InterPro" id="IPR023827">
    <property type="entry name" value="Peptidase_S8_Asp-AS"/>
</dbReference>
<evidence type="ECO:0000256" key="6">
    <source>
        <dbReference type="ARBA" id="ARBA00022825"/>
    </source>
</evidence>
<dbReference type="EMBL" id="PYBW01000050">
    <property type="protein sequence ID" value="PYC78368.1"/>
    <property type="molecule type" value="Genomic_DNA"/>
</dbReference>
<evidence type="ECO:0000313" key="12">
    <source>
        <dbReference type="EMBL" id="PYC78368.1"/>
    </source>
</evidence>
<dbReference type="CDD" id="cd07474">
    <property type="entry name" value="Peptidases_S8_subtilisin_Vpr-like"/>
    <property type="match status" value="1"/>
</dbReference>
<feature type="chain" id="PRO_5015898426" description="Peptidase S8/S53 domain-containing protein" evidence="9">
    <location>
        <begin position="31"/>
        <end position="1075"/>
    </location>
</feature>
<keyword evidence="4 9" id="KW-0732">Signal</keyword>
<name>A0A2V4N9W8_9ACTN</name>
<dbReference type="PANTHER" id="PTHR43806:SF11">
    <property type="entry name" value="CEREVISIN-RELATED"/>
    <property type="match status" value="1"/>
</dbReference>
<dbReference type="GO" id="GO:0006508">
    <property type="term" value="P:proteolysis"/>
    <property type="evidence" value="ECO:0007669"/>
    <property type="project" value="UniProtKB-KW"/>
</dbReference>
<dbReference type="AlphaFoldDB" id="A0A2V4N9W8"/>
<dbReference type="RefSeq" id="WP_110670234.1">
    <property type="nucleotide sequence ID" value="NZ_PYBW01000050.1"/>
</dbReference>
<keyword evidence="3 8" id="KW-0645">Protease</keyword>
<dbReference type="Gene3D" id="3.40.50.200">
    <property type="entry name" value="Peptidase S8/S53 domain"/>
    <property type="match status" value="1"/>
</dbReference>
<dbReference type="PROSITE" id="PS00137">
    <property type="entry name" value="SUBTILASE_HIS"/>
    <property type="match status" value="1"/>
</dbReference>
<evidence type="ECO:0000256" key="1">
    <source>
        <dbReference type="ARBA" id="ARBA00011073"/>
    </source>
</evidence>
<dbReference type="InterPro" id="IPR036852">
    <property type="entry name" value="Peptidase_S8/S53_dom_sf"/>
</dbReference>
<dbReference type="OrthoDB" id="614750at2"/>
<evidence type="ECO:0000313" key="13">
    <source>
        <dbReference type="Proteomes" id="UP000248039"/>
    </source>
</evidence>
<dbReference type="Proteomes" id="UP000248039">
    <property type="component" value="Unassembled WGS sequence"/>
</dbReference>
<keyword evidence="5 8" id="KW-0378">Hydrolase</keyword>
<accession>A0A2V4N9W8</accession>
<evidence type="ECO:0000256" key="5">
    <source>
        <dbReference type="ARBA" id="ARBA00022801"/>
    </source>
</evidence>
<protein>
    <recommendedName>
        <fullName evidence="14">Peptidase S8/S53 domain-containing protein</fullName>
    </recommendedName>
</protein>